<feature type="transmembrane region" description="Helical" evidence="2">
    <location>
        <begin position="90"/>
        <end position="108"/>
    </location>
</feature>
<keyword evidence="2" id="KW-1133">Transmembrane helix</keyword>
<dbReference type="OrthoDB" id="8607342at2"/>
<dbReference type="EMBL" id="QEKT01000010">
    <property type="protein sequence ID" value="PVY82836.1"/>
    <property type="molecule type" value="Genomic_DNA"/>
</dbReference>
<name>A0A2U1D577_9LACO</name>
<keyword evidence="2" id="KW-0472">Membrane</keyword>
<dbReference type="RefSeq" id="WP_116585387.1">
    <property type="nucleotide sequence ID" value="NZ_CAKOEX010000010.1"/>
</dbReference>
<evidence type="ECO:0000256" key="2">
    <source>
        <dbReference type="SAM" id="Phobius"/>
    </source>
</evidence>
<dbReference type="GO" id="GO:0006508">
    <property type="term" value="P:proteolysis"/>
    <property type="evidence" value="ECO:0007669"/>
    <property type="project" value="UniProtKB-KW"/>
</dbReference>
<organism evidence="4 5">
    <name type="scientific">Convivina intestini</name>
    <dbReference type="NCBI Taxonomy" id="1505726"/>
    <lineage>
        <taxon>Bacteria</taxon>
        <taxon>Bacillati</taxon>
        <taxon>Bacillota</taxon>
        <taxon>Bacilli</taxon>
        <taxon>Lactobacillales</taxon>
        <taxon>Lactobacillaceae</taxon>
        <taxon>Convivina</taxon>
    </lineage>
</organism>
<dbReference type="GO" id="GO:0004175">
    <property type="term" value="F:endopeptidase activity"/>
    <property type="evidence" value="ECO:0007669"/>
    <property type="project" value="UniProtKB-ARBA"/>
</dbReference>
<feature type="transmembrane region" description="Helical" evidence="2">
    <location>
        <begin position="68"/>
        <end position="84"/>
    </location>
</feature>
<proteinExistence type="inferred from homology"/>
<sequence length="133" mass="14703">MALDRGLSYLNQWLYHQTETQNDQAIQAIMDSNSASLVLMVISVIIFAPICEELLFRGLLIKGLLPNVNPIYAIVISGLVFSAMHQSSNAISFAIYAVMGMSFAYAYVKTDRIEVSIALHMLNNTVATVLNFV</sequence>
<dbReference type="Pfam" id="PF02517">
    <property type="entry name" value="Rce1-like"/>
    <property type="match status" value="1"/>
</dbReference>
<dbReference type="AlphaFoldDB" id="A0A2U1D577"/>
<dbReference type="PANTHER" id="PTHR36435:SF1">
    <property type="entry name" value="CAAX AMINO TERMINAL PROTEASE FAMILY PROTEIN"/>
    <property type="match status" value="1"/>
</dbReference>
<evidence type="ECO:0000313" key="5">
    <source>
        <dbReference type="Proteomes" id="UP000245433"/>
    </source>
</evidence>
<dbReference type="Proteomes" id="UP000245433">
    <property type="component" value="Unassembled WGS sequence"/>
</dbReference>
<evidence type="ECO:0000313" key="4">
    <source>
        <dbReference type="EMBL" id="PVY82836.1"/>
    </source>
</evidence>
<keyword evidence="4" id="KW-0645">Protease</keyword>
<keyword evidence="4" id="KW-0378">Hydrolase</keyword>
<dbReference type="InterPro" id="IPR003675">
    <property type="entry name" value="Rce1/LyrA-like_dom"/>
</dbReference>
<feature type="domain" description="CAAX prenyl protease 2/Lysostaphin resistance protein A-like" evidence="3">
    <location>
        <begin position="36"/>
        <end position="126"/>
    </location>
</feature>
<gene>
    <name evidence="4" type="ORF">C7384_11030</name>
</gene>
<keyword evidence="5" id="KW-1185">Reference proteome</keyword>
<protein>
    <submittedName>
        <fullName evidence="4">CAAX prenyl protease-like protein</fullName>
    </submittedName>
</protein>
<evidence type="ECO:0000259" key="3">
    <source>
        <dbReference type="Pfam" id="PF02517"/>
    </source>
</evidence>
<keyword evidence="2" id="KW-0812">Transmembrane</keyword>
<comment type="similarity">
    <text evidence="1">Belongs to the UPF0177 family.</text>
</comment>
<dbReference type="GO" id="GO:0080120">
    <property type="term" value="P:CAAX-box protein maturation"/>
    <property type="evidence" value="ECO:0007669"/>
    <property type="project" value="UniProtKB-ARBA"/>
</dbReference>
<comment type="caution">
    <text evidence="4">The sequence shown here is derived from an EMBL/GenBank/DDBJ whole genome shotgun (WGS) entry which is preliminary data.</text>
</comment>
<evidence type="ECO:0000256" key="1">
    <source>
        <dbReference type="ARBA" id="ARBA00009067"/>
    </source>
</evidence>
<reference evidence="4 5" key="1">
    <citation type="submission" date="2018-04" db="EMBL/GenBank/DDBJ databases">
        <title>Genomic Encyclopedia of Type Strains, Phase IV (KMG-IV): sequencing the most valuable type-strain genomes for metagenomic binning, comparative biology and taxonomic classification.</title>
        <authorList>
            <person name="Goeker M."/>
        </authorList>
    </citation>
    <scope>NUCLEOTIDE SEQUENCE [LARGE SCALE GENOMIC DNA]</scope>
    <source>
        <strain evidence="4 5">DSM 28795</strain>
    </source>
</reference>
<dbReference type="InterPro" id="IPR052710">
    <property type="entry name" value="CAAX_protease"/>
</dbReference>
<accession>A0A2U1D577</accession>
<feature type="transmembrane region" description="Helical" evidence="2">
    <location>
        <begin position="37"/>
        <end position="56"/>
    </location>
</feature>
<dbReference type="PANTHER" id="PTHR36435">
    <property type="entry name" value="SLR1288 PROTEIN"/>
    <property type="match status" value="1"/>
</dbReference>